<accession>A0A401SPU1</accession>
<protein>
    <submittedName>
        <fullName evidence="2">Uncharacterized protein</fullName>
    </submittedName>
</protein>
<dbReference type="EMBL" id="BEZZ01000432">
    <property type="protein sequence ID" value="GCC32411.1"/>
    <property type="molecule type" value="Genomic_DNA"/>
</dbReference>
<reference evidence="2 3" key="1">
    <citation type="journal article" date="2018" name="Nat. Ecol. Evol.">
        <title>Shark genomes provide insights into elasmobranch evolution and the origin of vertebrates.</title>
        <authorList>
            <person name="Hara Y"/>
            <person name="Yamaguchi K"/>
            <person name="Onimaru K"/>
            <person name="Kadota M"/>
            <person name="Koyanagi M"/>
            <person name="Keeley SD"/>
            <person name="Tatsumi K"/>
            <person name="Tanaka K"/>
            <person name="Motone F"/>
            <person name="Kageyama Y"/>
            <person name="Nozu R"/>
            <person name="Adachi N"/>
            <person name="Nishimura O"/>
            <person name="Nakagawa R"/>
            <person name="Tanegashima C"/>
            <person name="Kiyatake I"/>
            <person name="Matsumoto R"/>
            <person name="Murakumo K"/>
            <person name="Nishida K"/>
            <person name="Terakita A"/>
            <person name="Kuratani S"/>
            <person name="Sato K"/>
            <person name="Hyodo S Kuraku.S."/>
        </authorList>
    </citation>
    <scope>NUCLEOTIDE SEQUENCE [LARGE SCALE GENOMIC DNA]</scope>
</reference>
<dbReference type="AlphaFoldDB" id="A0A401SPU1"/>
<gene>
    <name evidence="2" type="ORF">chiPu_0010872</name>
</gene>
<comment type="caution">
    <text evidence="2">The sequence shown here is derived from an EMBL/GenBank/DDBJ whole genome shotgun (WGS) entry which is preliminary data.</text>
</comment>
<dbReference type="Proteomes" id="UP000287033">
    <property type="component" value="Unassembled WGS sequence"/>
</dbReference>
<proteinExistence type="predicted"/>
<keyword evidence="1" id="KW-1133">Transmembrane helix</keyword>
<keyword evidence="1" id="KW-0472">Membrane</keyword>
<sequence>MQNDSDLHEIELHVVESINDLHRTSSSLEVTKPYSGQFLSRPSTIVIAQEPSANGLVTIPLLEQRQCEPAFSHLAGSESQDRCECSCICCRYSCGDKIFYAVLIMLGLVSIAMGILSVYYIEIMRKELGEISHRLDSLNQSMKHMKFTSHTQQNLMNVTESLDTLTNNA</sequence>
<evidence type="ECO:0000313" key="2">
    <source>
        <dbReference type="EMBL" id="GCC32411.1"/>
    </source>
</evidence>
<evidence type="ECO:0000313" key="3">
    <source>
        <dbReference type="Proteomes" id="UP000287033"/>
    </source>
</evidence>
<name>A0A401SPU1_CHIPU</name>
<keyword evidence="1" id="KW-0812">Transmembrane</keyword>
<evidence type="ECO:0000256" key="1">
    <source>
        <dbReference type="SAM" id="Phobius"/>
    </source>
</evidence>
<dbReference type="OrthoDB" id="8931321at2759"/>
<organism evidence="2 3">
    <name type="scientific">Chiloscyllium punctatum</name>
    <name type="common">Brownbanded bambooshark</name>
    <name type="synonym">Hemiscyllium punctatum</name>
    <dbReference type="NCBI Taxonomy" id="137246"/>
    <lineage>
        <taxon>Eukaryota</taxon>
        <taxon>Metazoa</taxon>
        <taxon>Chordata</taxon>
        <taxon>Craniata</taxon>
        <taxon>Vertebrata</taxon>
        <taxon>Chondrichthyes</taxon>
        <taxon>Elasmobranchii</taxon>
        <taxon>Galeomorphii</taxon>
        <taxon>Galeoidea</taxon>
        <taxon>Orectolobiformes</taxon>
        <taxon>Hemiscylliidae</taxon>
        <taxon>Chiloscyllium</taxon>
    </lineage>
</organism>
<feature type="transmembrane region" description="Helical" evidence="1">
    <location>
        <begin position="98"/>
        <end position="121"/>
    </location>
</feature>
<keyword evidence="3" id="KW-1185">Reference proteome</keyword>